<evidence type="ECO:0000256" key="2">
    <source>
        <dbReference type="SAM" id="SignalP"/>
    </source>
</evidence>
<protein>
    <recommendedName>
        <fullName evidence="3">DUF7872 domain-containing protein</fullName>
    </recommendedName>
</protein>
<feature type="signal peptide" evidence="2">
    <location>
        <begin position="1"/>
        <end position="19"/>
    </location>
</feature>
<dbReference type="KEGG" id="mlr:MELLADRAFT_104432"/>
<keyword evidence="2" id="KW-0732">Signal</keyword>
<feature type="domain" description="DUF7872" evidence="3">
    <location>
        <begin position="230"/>
        <end position="445"/>
    </location>
</feature>
<keyword evidence="1" id="KW-1133">Transmembrane helix</keyword>
<feature type="transmembrane region" description="Helical" evidence="1">
    <location>
        <begin position="204"/>
        <end position="224"/>
    </location>
</feature>
<dbReference type="OrthoDB" id="2501761at2759"/>
<dbReference type="Pfam" id="PF25278">
    <property type="entry name" value="DUF7872"/>
    <property type="match status" value="1"/>
</dbReference>
<dbReference type="EMBL" id="GL883098">
    <property type="protein sequence ID" value="EGG09246.1"/>
    <property type="molecule type" value="Genomic_DNA"/>
</dbReference>
<keyword evidence="5" id="KW-1185">Reference proteome</keyword>
<dbReference type="InParanoid" id="F4REN9"/>
<feature type="transmembrane region" description="Helical" evidence="1">
    <location>
        <begin position="178"/>
        <end position="197"/>
    </location>
</feature>
<feature type="chain" id="PRO_5003320748" description="DUF7872 domain-containing protein" evidence="2">
    <location>
        <begin position="20"/>
        <end position="445"/>
    </location>
</feature>
<evidence type="ECO:0000313" key="4">
    <source>
        <dbReference type="EMBL" id="EGG09246.1"/>
    </source>
</evidence>
<keyword evidence="1" id="KW-0472">Membrane</keyword>
<name>F4REN9_MELLP</name>
<sequence length="445" mass="49403">MYFIQTILILSITITTSLPSTRSLPSPATHLTRRNYDYEIIHVDNTASTPRPTLHLSQQDDLGHCLKKPLTPRLWNEMKMDDYLRSYPGGNNLTLPGYADQVGVTNFQCGIGTQCSPSQICAGSDGRDWYALASAHRWNTFNNQIYEATAYAIGIVSDITPTMIDDLIPDPSNFWTCAAVYSGVLAAAITGTPAAVFGVGAGKILWMMLIGGMYVGPAVTWIMANLEVPDPQKFTRWSESIYKLQDFQSHLQAALTNYTQAIIDSPISSEKGLYGISKNGTMFEEIANQSENEIQTRLETTLKLKALKHILRIQNAFITRGSEPCNGDGPGGSRAGNDQLSYCDSSGIMMNIVIADKDQEKPLYHASLIFEKYGISTELLTTIAWKCQEKYGEYEHKTVVDTTHPYDTDSSCLFNLPVCDLTKYRSDDHDMNTVQVCRKVAKLPI</sequence>
<evidence type="ECO:0000313" key="5">
    <source>
        <dbReference type="Proteomes" id="UP000001072"/>
    </source>
</evidence>
<reference evidence="5" key="1">
    <citation type="journal article" date="2011" name="Proc. Natl. Acad. Sci. U.S.A.">
        <title>Obligate biotrophy features unraveled by the genomic analysis of rust fungi.</title>
        <authorList>
            <person name="Duplessis S."/>
            <person name="Cuomo C.A."/>
            <person name="Lin Y.-C."/>
            <person name="Aerts A."/>
            <person name="Tisserant E."/>
            <person name="Veneault-Fourrey C."/>
            <person name="Joly D.L."/>
            <person name="Hacquard S."/>
            <person name="Amselem J."/>
            <person name="Cantarel B.L."/>
            <person name="Chiu R."/>
            <person name="Coutinho P.M."/>
            <person name="Feau N."/>
            <person name="Field M."/>
            <person name="Frey P."/>
            <person name="Gelhaye E."/>
            <person name="Goldberg J."/>
            <person name="Grabherr M.G."/>
            <person name="Kodira C.D."/>
            <person name="Kohler A."/>
            <person name="Kuees U."/>
            <person name="Lindquist E.A."/>
            <person name="Lucas S.M."/>
            <person name="Mago R."/>
            <person name="Mauceli E."/>
            <person name="Morin E."/>
            <person name="Murat C."/>
            <person name="Pangilinan J.L."/>
            <person name="Park R."/>
            <person name="Pearson M."/>
            <person name="Quesneville H."/>
            <person name="Rouhier N."/>
            <person name="Sakthikumar S."/>
            <person name="Salamov A.A."/>
            <person name="Schmutz J."/>
            <person name="Selles B."/>
            <person name="Shapiro H."/>
            <person name="Tanguay P."/>
            <person name="Tuskan G.A."/>
            <person name="Henrissat B."/>
            <person name="Van de Peer Y."/>
            <person name="Rouze P."/>
            <person name="Ellis J.G."/>
            <person name="Dodds P.N."/>
            <person name="Schein J.E."/>
            <person name="Zhong S."/>
            <person name="Hamelin R.C."/>
            <person name="Grigoriev I.V."/>
            <person name="Szabo L.J."/>
            <person name="Martin F."/>
        </authorList>
    </citation>
    <scope>NUCLEOTIDE SEQUENCE [LARGE SCALE GENOMIC DNA]</scope>
    <source>
        <strain evidence="5">98AG31 / pathotype 3-4-7</strain>
    </source>
</reference>
<dbReference type="AlphaFoldDB" id="F4REN9"/>
<accession>F4REN9</accession>
<evidence type="ECO:0000256" key="1">
    <source>
        <dbReference type="SAM" id="Phobius"/>
    </source>
</evidence>
<proteinExistence type="predicted"/>
<gene>
    <name evidence="4" type="ORF">MELLADRAFT_104432</name>
</gene>
<dbReference type="RefSeq" id="XP_007407606.1">
    <property type="nucleotide sequence ID" value="XM_007407544.1"/>
</dbReference>
<dbReference type="PANTHER" id="PTHR33339:SF1">
    <property type="entry name" value="LYSM DOMAIN-CONTAINING PROTEIN"/>
    <property type="match status" value="1"/>
</dbReference>
<dbReference type="Proteomes" id="UP000001072">
    <property type="component" value="Unassembled WGS sequence"/>
</dbReference>
<dbReference type="InterPro" id="IPR057194">
    <property type="entry name" value="DUF7872"/>
</dbReference>
<keyword evidence="1" id="KW-0812">Transmembrane</keyword>
<dbReference type="GeneID" id="18922258"/>
<evidence type="ECO:0000259" key="3">
    <source>
        <dbReference type="Pfam" id="PF25278"/>
    </source>
</evidence>
<dbReference type="PANTHER" id="PTHR33339">
    <property type="entry name" value="LYSM DOMAIN-CONTAINING PROTEIN"/>
    <property type="match status" value="1"/>
</dbReference>
<dbReference type="VEuPathDB" id="FungiDB:MELLADRAFT_104432"/>
<dbReference type="HOGENOM" id="CLU_030195_1_0_1"/>
<organism evidence="5">
    <name type="scientific">Melampsora larici-populina (strain 98AG31 / pathotype 3-4-7)</name>
    <name type="common">Poplar leaf rust fungus</name>
    <dbReference type="NCBI Taxonomy" id="747676"/>
    <lineage>
        <taxon>Eukaryota</taxon>
        <taxon>Fungi</taxon>
        <taxon>Dikarya</taxon>
        <taxon>Basidiomycota</taxon>
        <taxon>Pucciniomycotina</taxon>
        <taxon>Pucciniomycetes</taxon>
        <taxon>Pucciniales</taxon>
        <taxon>Melampsoraceae</taxon>
        <taxon>Melampsora</taxon>
    </lineage>
</organism>